<feature type="domain" description="ABC transmembrane type-1" evidence="8">
    <location>
        <begin position="74"/>
        <end position="263"/>
    </location>
</feature>
<organism evidence="9 10">
    <name type="scientific">Dactylosporangium cerinum</name>
    <dbReference type="NCBI Taxonomy" id="1434730"/>
    <lineage>
        <taxon>Bacteria</taxon>
        <taxon>Bacillati</taxon>
        <taxon>Actinomycetota</taxon>
        <taxon>Actinomycetes</taxon>
        <taxon>Micromonosporales</taxon>
        <taxon>Micromonosporaceae</taxon>
        <taxon>Dactylosporangium</taxon>
    </lineage>
</organism>
<evidence type="ECO:0000256" key="3">
    <source>
        <dbReference type="ARBA" id="ARBA00022475"/>
    </source>
</evidence>
<evidence type="ECO:0000256" key="7">
    <source>
        <dbReference type="RuleBase" id="RU363032"/>
    </source>
</evidence>
<comment type="subcellular location">
    <subcellularLocation>
        <location evidence="1 7">Cell membrane</location>
        <topology evidence="1 7">Multi-pass membrane protein</topology>
    </subcellularLocation>
</comment>
<keyword evidence="4 7" id="KW-0812">Transmembrane</keyword>
<evidence type="ECO:0000256" key="1">
    <source>
        <dbReference type="ARBA" id="ARBA00004651"/>
    </source>
</evidence>
<evidence type="ECO:0000256" key="6">
    <source>
        <dbReference type="ARBA" id="ARBA00023136"/>
    </source>
</evidence>
<comment type="similarity">
    <text evidence="7">Belongs to the binding-protein-dependent transport system permease family.</text>
</comment>
<accession>A0ABV9VR83</accession>
<dbReference type="PANTHER" id="PTHR43386">
    <property type="entry name" value="OLIGOPEPTIDE TRANSPORT SYSTEM PERMEASE PROTEIN APPC"/>
    <property type="match status" value="1"/>
</dbReference>
<proteinExistence type="inferred from homology"/>
<dbReference type="Pfam" id="PF00528">
    <property type="entry name" value="BPD_transp_1"/>
    <property type="match status" value="1"/>
</dbReference>
<dbReference type="PANTHER" id="PTHR43386:SF25">
    <property type="entry name" value="PEPTIDE ABC TRANSPORTER PERMEASE PROTEIN"/>
    <property type="match status" value="1"/>
</dbReference>
<dbReference type="EMBL" id="JBHSIU010000011">
    <property type="protein sequence ID" value="MFC4998194.1"/>
    <property type="molecule type" value="Genomic_DNA"/>
</dbReference>
<reference evidence="10" key="1">
    <citation type="journal article" date="2019" name="Int. J. Syst. Evol. Microbiol.">
        <title>The Global Catalogue of Microorganisms (GCM) 10K type strain sequencing project: providing services to taxonomists for standard genome sequencing and annotation.</title>
        <authorList>
            <consortium name="The Broad Institute Genomics Platform"/>
            <consortium name="The Broad Institute Genome Sequencing Center for Infectious Disease"/>
            <person name="Wu L."/>
            <person name="Ma J."/>
        </authorList>
    </citation>
    <scope>NUCLEOTIDE SEQUENCE [LARGE SCALE GENOMIC DNA]</scope>
    <source>
        <strain evidence="10">CGMCC 4.7152</strain>
    </source>
</reference>
<name>A0ABV9VR83_9ACTN</name>
<comment type="caution">
    <text evidence="9">The sequence shown here is derived from an EMBL/GenBank/DDBJ whole genome shotgun (WGS) entry which is preliminary data.</text>
</comment>
<evidence type="ECO:0000313" key="10">
    <source>
        <dbReference type="Proteomes" id="UP001595912"/>
    </source>
</evidence>
<dbReference type="RefSeq" id="WP_380114447.1">
    <property type="nucleotide sequence ID" value="NZ_JBHSIU010000011.1"/>
</dbReference>
<dbReference type="InterPro" id="IPR050366">
    <property type="entry name" value="BP-dependent_transpt_permease"/>
</dbReference>
<dbReference type="SUPFAM" id="SSF161098">
    <property type="entry name" value="MetI-like"/>
    <property type="match status" value="1"/>
</dbReference>
<sequence length="289" mass="30264">MNTWVRELLRRPAGRFGTVVVGAVFGAALLSLFWTPHDLLQQDIAERWRGPGQQHWLGTDQIGRDTLSWLLAGSRTTVLVATWATLIAAAVGIALAALTALSPRWLAEPVIVVVDILIAFPVLLIAMLLAAAFGGSLSVVVTAVGVGVGVNIARVVRPEIRRVLASDYVLAARAGGVGPGGVLARHVIPGAGPVVIVQLSYVAAIAILAEASLSYLGYGAPPGTPSWGRSLSESQQYISVQPASVLWPGLAIALTVLAITLLGDALREALDPRLRRRPAVRPAAKEAAT</sequence>
<dbReference type="InterPro" id="IPR000515">
    <property type="entry name" value="MetI-like"/>
</dbReference>
<feature type="transmembrane region" description="Helical" evidence="7">
    <location>
        <begin position="78"/>
        <end position="98"/>
    </location>
</feature>
<dbReference type="Gene3D" id="1.10.3720.10">
    <property type="entry name" value="MetI-like"/>
    <property type="match status" value="1"/>
</dbReference>
<evidence type="ECO:0000313" key="9">
    <source>
        <dbReference type="EMBL" id="MFC4998194.1"/>
    </source>
</evidence>
<feature type="transmembrane region" description="Helical" evidence="7">
    <location>
        <begin position="137"/>
        <end position="156"/>
    </location>
</feature>
<feature type="transmembrane region" description="Helical" evidence="7">
    <location>
        <begin position="12"/>
        <end position="34"/>
    </location>
</feature>
<feature type="transmembrane region" description="Helical" evidence="7">
    <location>
        <begin position="110"/>
        <end position="131"/>
    </location>
</feature>
<evidence type="ECO:0000259" key="8">
    <source>
        <dbReference type="PROSITE" id="PS50928"/>
    </source>
</evidence>
<dbReference type="InterPro" id="IPR035906">
    <property type="entry name" value="MetI-like_sf"/>
</dbReference>
<keyword evidence="3" id="KW-1003">Cell membrane</keyword>
<keyword evidence="5 7" id="KW-1133">Transmembrane helix</keyword>
<evidence type="ECO:0000256" key="5">
    <source>
        <dbReference type="ARBA" id="ARBA00022989"/>
    </source>
</evidence>
<dbReference type="CDD" id="cd06261">
    <property type="entry name" value="TM_PBP2"/>
    <property type="match status" value="1"/>
</dbReference>
<protein>
    <submittedName>
        <fullName evidence="9">ABC transporter permease</fullName>
    </submittedName>
</protein>
<keyword evidence="2 7" id="KW-0813">Transport</keyword>
<evidence type="ECO:0000256" key="2">
    <source>
        <dbReference type="ARBA" id="ARBA00022448"/>
    </source>
</evidence>
<evidence type="ECO:0000256" key="4">
    <source>
        <dbReference type="ARBA" id="ARBA00022692"/>
    </source>
</evidence>
<dbReference type="Proteomes" id="UP001595912">
    <property type="component" value="Unassembled WGS sequence"/>
</dbReference>
<keyword evidence="10" id="KW-1185">Reference proteome</keyword>
<feature type="transmembrane region" description="Helical" evidence="7">
    <location>
        <begin position="245"/>
        <end position="266"/>
    </location>
</feature>
<keyword evidence="6 7" id="KW-0472">Membrane</keyword>
<dbReference type="PROSITE" id="PS50928">
    <property type="entry name" value="ABC_TM1"/>
    <property type="match status" value="1"/>
</dbReference>
<gene>
    <name evidence="9" type="ORF">ACFPIJ_10150</name>
</gene>
<feature type="transmembrane region" description="Helical" evidence="7">
    <location>
        <begin position="194"/>
        <end position="218"/>
    </location>
</feature>